<dbReference type="EMBL" id="JALJOR010000010">
    <property type="protein sequence ID" value="KAK9809929.1"/>
    <property type="molecule type" value="Genomic_DNA"/>
</dbReference>
<feature type="domain" description="Increased DNA methylation 1 C-terminal" evidence="2">
    <location>
        <begin position="110"/>
        <end position="222"/>
    </location>
</feature>
<comment type="caution">
    <text evidence="3">The sequence shown here is derived from an EMBL/GenBank/DDBJ whole genome shotgun (WGS) entry which is preliminary data.</text>
</comment>
<accession>A0AAW1PP98</accession>
<dbReference type="GO" id="GO:0005634">
    <property type="term" value="C:nucleus"/>
    <property type="evidence" value="ECO:0007669"/>
    <property type="project" value="TreeGrafter"/>
</dbReference>
<reference evidence="3 4" key="1">
    <citation type="journal article" date="2024" name="Nat. Commun.">
        <title>Phylogenomics reveals the evolutionary origins of lichenization in chlorophyte algae.</title>
        <authorList>
            <person name="Puginier C."/>
            <person name="Libourel C."/>
            <person name="Otte J."/>
            <person name="Skaloud P."/>
            <person name="Haon M."/>
            <person name="Grisel S."/>
            <person name="Petersen M."/>
            <person name="Berrin J.G."/>
            <person name="Delaux P.M."/>
            <person name="Dal Grande F."/>
            <person name="Keller J."/>
        </authorList>
    </citation>
    <scope>NUCLEOTIDE SEQUENCE [LARGE SCALE GENOMIC DNA]</scope>
    <source>
        <strain evidence="3 4">SAG 2043</strain>
    </source>
</reference>
<dbReference type="InterPro" id="IPR016181">
    <property type="entry name" value="Acyl_CoA_acyltransferase"/>
</dbReference>
<protein>
    <recommendedName>
        <fullName evidence="2">Increased DNA methylation 1 C-terminal domain-containing protein</fullName>
    </recommendedName>
</protein>
<feature type="compositionally biased region" description="Polar residues" evidence="1">
    <location>
        <begin position="268"/>
        <end position="282"/>
    </location>
</feature>
<name>A0AAW1PP98_9CHLO</name>
<organism evidence="3 4">
    <name type="scientific">[Myrmecia] bisecta</name>
    <dbReference type="NCBI Taxonomy" id="41462"/>
    <lineage>
        <taxon>Eukaryota</taxon>
        <taxon>Viridiplantae</taxon>
        <taxon>Chlorophyta</taxon>
        <taxon>core chlorophytes</taxon>
        <taxon>Trebouxiophyceae</taxon>
        <taxon>Trebouxiales</taxon>
        <taxon>Trebouxiaceae</taxon>
        <taxon>Myrmecia</taxon>
    </lineage>
</organism>
<dbReference type="Gene3D" id="3.40.630.30">
    <property type="match status" value="1"/>
</dbReference>
<dbReference type="PANTHER" id="PTHR46309">
    <property type="entry name" value="PHD FINGER PROTEIN 12"/>
    <property type="match status" value="1"/>
</dbReference>
<gene>
    <name evidence="3" type="ORF">WJX72_001884</name>
</gene>
<evidence type="ECO:0000313" key="4">
    <source>
        <dbReference type="Proteomes" id="UP001489004"/>
    </source>
</evidence>
<dbReference type="PANTHER" id="PTHR46309:SF1">
    <property type="entry name" value="PHD FINGER PROTEIN 12"/>
    <property type="match status" value="1"/>
</dbReference>
<feature type="compositionally biased region" description="Low complexity" evidence="1">
    <location>
        <begin position="289"/>
        <end position="324"/>
    </location>
</feature>
<evidence type="ECO:0000256" key="1">
    <source>
        <dbReference type="SAM" id="MobiDB-lite"/>
    </source>
</evidence>
<dbReference type="GO" id="GO:0006357">
    <property type="term" value="P:regulation of transcription by RNA polymerase II"/>
    <property type="evidence" value="ECO:0007669"/>
    <property type="project" value="TreeGrafter"/>
</dbReference>
<keyword evidence="4" id="KW-1185">Reference proteome</keyword>
<dbReference type="AlphaFoldDB" id="A0AAW1PP98"/>
<dbReference type="Pfam" id="PF23209">
    <property type="entry name" value="IDM1_C"/>
    <property type="match status" value="1"/>
</dbReference>
<dbReference type="InterPro" id="IPR042163">
    <property type="entry name" value="PHF12"/>
</dbReference>
<feature type="compositionally biased region" description="Low complexity" evidence="1">
    <location>
        <begin position="335"/>
        <end position="354"/>
    </location>
</feature>
<proteinExistence type="predicted"/>
<dbReference type="Proteomes" id="UP001489004">
    <property type="component" value="Unassembled WGS sequence"/>
</dbReference>
<evidence type="ECO:0000313" key="3">
    <source>
        <dbReference type="EMBL" id="KAK9809929.1"/>
    </source>
</evidence>
<dbReference type="InterPro" id="IPR056511">
    <property type="entry name" value="IDM1_C"/>
</dbReference>
<dbReference type="SUPFAM" id="SSF55729">
    <property type="entry name" value="Acyl-CoA N-acyltransferases (Nat)"/>
    <property type="match status" value="1"/>
</dbReference>
<feature type="region of interest" description="Disordered" evidence="1">
    <location>
        <begin position="248"/>
        <end position="386"/>
    </location>
</feature>
<evidence type="ECO:0000259" key="2">
    <source>
        <dbReference type="Pfam" id="PF23209"/>
    </source>
</evidence>
<sequence length="386" mass="41677">MCAASDHYLTVLQECEQLRTRLLELQGQRRPLTGDDSESYTVQLVRYIEGDRASRSTVEAALRVFKSSFAPMIAENGRDMIEMVCKGYWTDGDPCEIGSEEDEDKEPYVCNYEAFYVMVLRKGPTIVTAATIRFWGCSFAEIPFVATKDGYRHDGNCTRLVQAIEELLTSLKVRYMVVASLKEALPMWRNKFHCLPVSVAEVHALEERIVTPDFSSCQLLKKLVYRDPVEIAAEAAAQEAARAAKQQAEAQRAKRAASEKASAASDGAVSQSAASNKGNVSCNGPGDQATASAPTAGADAGRLSASSDAAAMEVDAAPADATPAKPKRKRPPRPRASTARTAGAAGVAGAAGAPTPTPKQKGPSRQQHAASVLSRSWIWEPPWQVR</sequence>
<dbReference type="GO" id="GO:0003714">
    <property type="term" value="F:transcription corepressor activity"/>
    <property type="evidence" value="ECO:0007669"/>
    <property type="project" value="InterPro"/>
</dbReference>